<reference evidence="2 3" key="3">
    <citation type="submission" date="2017-03" db="EMBL/GenBank/DDBJ databases">
        <authorList>
            <person name="Regsiter A."/>
            <person name="William W."/>
        </authorList>
    </citation>
    <scope>NUCLEOTIDE SEQUENCE [LARGE SCALE GENOMIC DNA]</scope>
    <source>
        <strain evidence="2">PRJEB5721</strain>
    </source>
</reference>
<proteinExistence type="predicted"/>
<dbReference type="AlphaFoldDB" id="A0A060UV27"/>
<accession>A0A060UV27</accession>
<sequence>MSEFMALYNGMLRGIRAWSRWDEFQKTLAEQADNGWYVYFVGVDFPQAPLDAVTFCKVLDAIGTLLHHDHKETYLGIVYVDDFEHPRLIKIYDPNHLGASCGSSGKVVPAGWILSRVPPVSLGEFVVPEGRKRWWREIFQN</sequence>
<organism evidence="1">
    <name type="scientific">Acidithiobacillus ferrivorans</name>
    <dbReference type="NCBI Taxonomy" id="160808"/>
    <lineage>
        <taxon>Bacteria</taxon>
        <taxon>Pseudomonadati</taxon>
        <taxon>Pseudomonadota</taxon>
        <taxon>Acidithiobacillia</taxon>
        <taxon>Acidithiobacillales</taxon>
        <taxon>Acidithiobacillaceae</taxon>
        <taxon>Acidithiobacillus</taxon>
    </lineage>
</organism>
<evidence type="ECO:0000313" key="2">
    <source>
        <dbReference type="EMBL" id="SMH65186.1"/>
    </source>
</evidence>
<dbReference type="EMBL" id="CCCS020000001">
    <property type="protein sequence ID" value="CDQ12270.1"/>
    <property type="molecule type" value="Genomic_DNA"/>
</dbReference>
<reference evidence="1" key="1">
    <citation type="submission" date="2014-03" db="EMBL/GenBank/DDBJ databases">
        <authorList>
            <person name="Genoscope - CEA"/>
        </authorList>
    </citation>
    <scope>NUCLEOTIDE SEQUENCE [LARGE SCALE GENOMIC DNA]</scope>
    <source>
        <strain evidence="1">CF27</strain>
    </source>
</reference>
<keyword evidence="3" id="KW-1185">Reference proteome</keyword>
<reference evidence="1" key="2">
    <citation type="submission" date="2014-07" db="EMBL/GenBank/DDBJ databases">
        <title>Initial genome analysis of the psychrotolerant acidophile Acidithiobacillus ferrivorans CF27: insights into iron and sulfur oxidation pathways and into biofilm formation.</title>
        <authorList>
            <person name="Talla E."/>
            <person name="Hedrich S."/>
            <person name="Mangenot S."/>
            <person name="Ji B."/>
            <person name="Johnson D.B."/>
            <person name="Barbe V."/>
            <person name="Bonnefoy V."/>
        </authorList>
    </citation>
    <scope>NUCLEOTIDE SEQUENCE [LARGE SCALE GENOMIC DNA]</scope>
    <source>
        <strain evidence="1">CF27</strain>
    </source>
</reference>
<evidence type="ECO:0000313" key="1">
    <source>
        <dbReference type="EMBL" id="CDQ12270.1"/>
    </source>
</evidence>
<dbReference type="Proteomes" id="UP000193925">
    <property type="component" value="Chromosome AFERRI"/>
</dbReference>
<name>A0A060UV27_9PROT</name>
<gene>
    <name evidence="1" type="ORF">AFERRI_10093</name>
    <name evidence="2" type="ORF">AFERRI_11221</name>
</gene>
<dbReference type="EMBL" id="LT841305">
    <property type="protein sequence ID" value="SMH65186.1"/>
    <property type="molecule type" value="Genomic_DNA"/>
</dbReference>
<dbReference type="RefSeq" id="WP_035190201.1">
    <property type="nucleotide sequence ID" value="NZ_CCCS020000001.1"/>
</dbReference>
<evidence type="ECO:0000313" key="3">
    <source>
        <dbReference type="Proteomes" id="UP000193925"/>
    </source>
</evidence>
<protein>
    <submittedName>
        <fullName evidence="1">Uncharacterized protein</fullName>
    </submittedName>
</protein>